<sequence length="114" mass="12333">MKYLTMVTTTNAADIGAPPAELMMAIGELSQEAGSKLIDNGGMAKMGLGAIKNGKLKIDGPFTETKEVVAGFAIYELDSGAEAVEWVRKFLELHEALWPQWEGEVELLEIMSMG</sequence>
<dbReference type="SUPFAM" id="SSF54909">
    <property type="entry name" value="Dimeric alpha+beta barrel"/>
    <property type="match status" value="1"/>
</dbReference>
<organism evidence="3 4">
    <name type="scientific">Pelagibacterium lentulum</name>
    <dbReference type="NCBI Taxonomy" id="2029865"/>
    <lineage>
        <taxon>Bacteria</taxon>
        <taxon>Pseudomonadati</taxon>
        <taxon>Pseudomonadota</taxon>
        <taxon>Alphaproteobacteria</taxon>
        <taxon>Hyphomicrobiales</taxon>
        <taxon>Devosiaceae</taxon>
        <taxon>Pelagibacterium</taxon>
    </lineage>
</organism>
<gene>
    <name evidence="3" type="ORF">GCM10011499_09360</name>
</gene>
<dbReference type="Proteomes" id="UP000596977">
    <property type="component" value="Unassembled WGS sequence"/>
</dbReference>
<evidence type="ECO:0000259" key="2">
    <source>
        <dbReference type="Pfam" id="PF03795"/>
    </source>
</evidence>
<proteinExistence type="inferred from homology"/>
<accession>A0A916RB39</accession>
<dbReference type="RefSeq" id="WP_127073066.1">
    <property type="nucleotide sequence ID" value="NZ_BMKB01000001.1"/>
</dbReference>
<dbReference type="Pfam" id="PF03795">
    <property type="entry name" value="YCII"/>
    <property type="match status" value="1"/>
</dbReference>
<comment type="caution">
    <text evidence="3">The sequence shown here is derived from an EMBL/GenBank/DDBJ whole genome shotgun (WGS) entry which is preliminary data.</text>
</comment>
<evidence type="ECO:0000256" key="1">
    <source>
        <dbReference type="ARBA" id="ARBA00007689"/>
    </source>
</evidence>
<dbReference type="PANTHER" id="PTHR35174:SF1">
    <property type="entry name" value="BLL0086 PROTEIN"/>
    <property type="match status" value="1"/>
</dbReference>
<keyword evidence="4" id="KW-1185">Reference proteome</keyword>
<comment type="similarity">
    <text evidence="1">Belongs to the YciI family.</text>
</comment>
<protein>
    <submittedName>
        <fullName evidence="3">Transcriptional regulator</fullName>
    </submittedName>
</protein>
<dbReference type="InterPro" id="IPR011008">
    <property type="entry name" value="Dimeric_a/b-barrel"/>
</dbReference>
<dbReference type="AlphaFoldDB" id="A0A916RB39"/>
<dbReference type="PANTHER" id="PTHR35174">
    <property type="entry name" value="BLL7171 PROTEIN-RELATED"/>
    <property type="match status" value="1"/>
</dbReference>
<dbReference type="Gene3D" id="3.30.70.1060">
    <property type="entry name" value="Dimeric alpha+beta barrel"/>
    <property type="match status" value="1"/>
</dbReference>
<evidence type="ECO:0000313" key="3">
    <source>
        <dbReference type="EMBL" id="GGA41835.1"/>
    </source>
</evidence>
<dbReference type="InterPro" id="IPR005545">
    <property type="entry name" value="YCII"/>
</dbReference>
<feature type="domain" description="YCII-related" evidence="2">
    <location>
        <begin position="24"/>
        <end position="89"/>
    </location>
</feature>
<dbReference type="EMBL" id="BMKB01000001">
    <property type="protein sequence ID" value="GGA41835.1"/>
    <property type="molecule type" value="Genomic_DNA"/>
</dbReference>
<name>A0A916RB39_9HYPH</name>
<evidence type="ECO:0000313" key="4">
    <source>
        <dbReference type="Proteomes" id="UP000596977"/>
    </source>
</evidence>
<reference evidence="3 4" key="1">
    <citation type="journal article" date="2014" name="Int. J. Syst. Evol. Microbiol.">
        <title>Complete genome sequence of Corynebacterium casei LMG S-19264T (=DSM 44701T), isolated from a smear-ripened cheese.</title>
        <authorList>
            <consortium name="US DOE Joint Genome Institute (JGI-PGF)"/>
            <person name="Walter F."/>
            <person name="Albersmeier A."/>
            <person name="Kalinowski J."/>
            <person name="Ruckert C."/>
        </authorList>
    </citation>
    <scope>NUCLEOTIDE SEQUENCE [LARGE SCALE GENOMIC DNA]</scope>
    <source>
        <strain evidence="3 4">CGMCC 1.15896</strain>
    </source>
</reference>
<dbReference type="OrthoDB" id="9807535at2"/>